<keyword evidence="2" id="KW-1185">Reference proteome</keyword>
<dbReference type="KEGG" id="nfl:COO91_06723"/>
<dbReference type="Proteomes" id="UP000232003">
    <property type="component" value="Chromosome"/>
</dbReference>
<evidence type="ECO:0000313" key="2">
    <source>
        <dbReference type="Proteomes" id="UP000232003"/>
    </source>
</evidence>
<reference evidence="1 2" key="1">
    <citation type="submission" date="2017-11" db="EMBL/GenBank/DDBJ databases">
        <title>Complete genome of a free-living desiccation-tolerant cyanobacterium and its photosynthetic adaptation to extreme terrestrial habitat.</title>
        <authorList>
            <person name="Shang J."/>
        </authorList>
    </citation>
    <scope>NUCLEOTIDE SEQUENCE [LARGE SCALE GENOMIC DNA]</scope>
    <source>
        <strain evidence="1 2">CCNUN1</strain>
    </source>
</reference>
<dbReference type="EMBL" id="CP024785">
    <property type="protein sequence ID" value="AUB40700.1"/>
    <property type="molecule type" value="Genomic_DNA"/>
</dbReference>
<accession>A0A2K8SZ86</accession>
<evidence type="ECO:0000313" key="1">
    <source>
        <dbReference type="EMBL" id="AUB40700.1"/>
    </source>
</evidence>
<name>A0A2K8SZ86_9NOSO</name>
<dbReference type="AlphaFoldDB" id="A0A2K8SZ86"/>
<proteinExistence type="predicted"/>
<protein>
    <submittedName>
        <fullName evidence="1">Uncharacterized protein</fullName>
    </submittedName>
</protein>
<organism evidence="1 2">
    <name type="scientific">Nostoc flagelliforme CCNUN1</name>
    <dbReference type="NCBI Taxonomy" id="2038116"/>
    <lineage>
        <taxon>Bacteria</taxon>
        <taxon>Bacillati</taxon>
        <taxon>Cyanobacteriota</taxon>
        <taxon>Cyanophyceae</taxon>
        <taxon>Nostocales</taxon>
        <taxon>Nostocaceae</taxon>
        <taxon>Nostoc</taxon>
    </lineage>
</organism>
<sequence length="208" mass="23751">MRIFTIALITNYELVSAMHIPKLCDRPTTLWASYGRRWLRQRQRSLSLLLTISLTTLLVPPSLAQTPPIPSPSNAPLELDLLTKPKDYVITANTINPERLTVPSLWWAQANFEKKLLDNWIAYPPSEKEPARVDLIVNQQIWSLLDSIERYDFVNRLGSAARNFGYNARVFNYQKEPLATYTCNFSTSPALCSIQTTVKNKIGLERSL</sequence>
<gene>
    <name evidence="1" type="ORF">COO91_06723</name>
</gene>